<evidence type="ECO:0000259" key="1">
    <source>
        <dbReference type="Pfam" id="PF15919"/>
    </source>
</evidence>
<evidence type="ECO:0000313" key="3">
    <source>
        <dbReference type="Proteomes" id="UP000256478"/>
    </source>
</evidence>
<proteinExistence type="predicted"/>
<feature type="domain" description="HicB-like antitoxin of toxin-antitoxin system" evidence="1">
    <location>
        <begin position="30"/>
        <end position="147"/>
    </location>
</feature>
<dbReference type="Gene3D" id="3.30.160.250">
    <property type="match status" value="1"/>
</dbReference>
<gene>
    <name evidence="2" type="ORF">DXX93_10505</name>
</gene>
<dbReference type="OrthoDB" id="9807959at2"/>
<organism evidence="2 3">
    <name type="scientific">Thalassotalea euphylliae</name>
    <dbReference type="NCBI Taxonomy" id="1655234"/>
    <lineage>
        <taxon>Bacteria</taxon>
        <taxon>Pseudomonadati</taxon>
        <taxon>Pseudomonadota</taxon>
        <taxon>Gammaproteobacteria</taxon>
        <taxon>Alteromonadales</taxon>
        <taxon>Colwelliaceae</taxon>
        <taxon>Thalassotalea</taxon>
    </lineage>
</organism>
<dbReference type="EMBL" id="QUOU01000001">
    <property type="protein sequence ID" value="REL26960.1"/>
    <property type="molecule type" value="Genomic_DNA"/>
</dbReference>
<comment type="caution">
    <text evidence="2">The sequence shown here is derived from an EMBL/GenBank/DDBJ whole genome shotgun (WGS) entry which is preliminary data.</text>
</comment>
<name>A0A3E0TRI7_9GAMM</name>
<dbReference type="InterPro" id="IPR031807">
    <property type="entry name" value="HicB-like"/>
</dbReference>
<sequence>MKNKLQGVSKVLYPIRFEKISANNFEVNAVEVNGFEVSVPDLPGCQLSCTAIAQGFDDIKARITSHLMILAEYKEPIPSASSLDDLINRSPIDGNVLWMLIDIDVTPYLGKSHKINVTLPELLISQIDDRVSKSEEYTSRSGFIAQACLSKLAKTRK</sequence>
<dbReference type="Proteomes" id="UP000256478">
    <property type="component" value="Unassembled WGS sequence"/>
</dbReference>
<dbReference type="RefSeq" id="WP_116008061.1">
    <property type="nucleotide sequence ID" value="NZ_QUOU01000001.1"/>
</dbReference>
<accession>A0A3E0TRI7</accession>
<protein>
    <submittedName>
        <fullName evidence="2">HicB family protein</fullName>
    </submittedName>
</protein>
<dbReference type="AlphaFoldDB" id="A0A3E0TRI7"/>
<evidence type="ECO:0000313" key="2">
    <source>
        <dbReference type="EMBL" id="REL26960.1"/>
    </source>
</evidence>
<dbReference type="Pfam" id="PF15919">
    <property type="entry name" value="HicB_lk_antitox"/>
    <property type="match status" value="1"/>
</dbReference>
<reference evidence="2 3" key="1">
    <citation type="submission" date="2018-08" db="EMBL/GenBank/DDBJ databases">
        <title>Thalassotalea euphylliae genome.</title>
        <authorList>
            <person name="Summers S."/>
            <person name="Rice S.A."/>
            <person name="Freckelton M.L."/>
            <person name="Nedved B.T."/>
            <person name="Hadfield M.G."/>
        </authorList>
    </citation>
    <scope>NUCLEOTIDE SEQUENCE [LARGE SCALE GENOMIC DNA]</scope>
    <source>
        <strain evidence="2 3">H1</strain>
    </source>
</reference>
<dbReference type="CDD" id="cd22231">
    <property type="entry name" value="RHH_NikR_HicB-like"/>
    <property type="match status" value="1"/>
</dbReference>